<accession>A0A2U2DXR8</accession>
<dbReference type="OrthoDB" id="514770at2"/>
<dbReference type="SUPFAM" id="SSF47598">
    <property type="entry name" value="Ribbon-helix-helix"/>
    <property type="match status" value="1"/>
</dbReference>
<name>A0A2U2DXR8_9HYPH</name>
<keyword evidence="2" id="KW-1185">Reference proteome</keyword>
<sequence>MPIVNATVPPQLAAAIRAAVDDGTYASESDVVREALKLWSETRRGAPRFGEEKMWEASSRREWLDSERVCVADLFSAHMHRLPTAAC</sequence>
<dbReference type="InterPro" id="IPR010985">
    <property type="entry name" value="Ribbon_hlx_hlx"/>
</dbReference>
<dbReference type="AlphaFoldDB" id="A0A2U2DXR8"/>
<evidence type="ECO:0000313" key="1">
    <source>
        <dbReference type="EMBL" id="PWE58113.1"/>
    </source>
</evidence>
<dbReference type="GO" id="GO:0006355">
    <property type="term" value="P:regulation of DNA-templated transcription"/>
    <property type="evidence" value="ECO:0007669"/>
    <property type="project" value="InterPro"/>
</dbReference>
<organism evidence="1 2">
    <name type="scientific">Metarhizobium album</name>
    <dbReference type="NCBI Taxonomy" id="2182425"/>
    <lineage>
        <taxon>Bacteria</taxon>
        <taxon>Pseudomonadati</taxon>
        <taxon>Pseudomonadota</taxon>
        <taxon>Alphaproteobacteria</taxon>
        <taxon>Hyphomicrobiales</taxon>
        <taxon>Rhizobiaceae</taxon>
        <taxon>Metarhizobium</taxon>
    </lineage>
</organism>
<dbReference type="RefSeq" id="WP_109456629.1">
    <property type="nucleotide sequence ID" value="NZ_QFBC01000001.1"/>
</dbReference>
<protein>
    <submittedName>
        <fullName evidence="1">Amino acid ABC transporter</fullName>
    </submittedName>
</protein>
<comment type="caution">
    <text evidence="1">The sequence shown here is derived from an EMBL/GenBank/DDBJ whole genome shotgun (WGS) entry which is preliminary data.</text>
</comment>
<dbReference type="Gene3D" id="6.10.10.120">
    <property type="entry name" value="Antitoxin ParD1-like"/>
    <property type="match status" value="1"/>
</dbReference>
<reference evidence="1 2" key="1">
    <citation type="submission" date="2018-05" db="EMBL/GenBank/DDBJ databases">
        <title>The draft genome of strain NS-104.</title>
        <authorList>
            <person name="Hang P."/>
            <person name="Jiang J."/>
        </authorList>
    </citation>
    <scope>NUCLEOTIDE SEQUENCE [LARGE SCALE GENOMIC DNA]</scope>
    <source>
        <strain evidence="1 2">NS-104</strain>
    </source>
</reference>
<dbReference type="CDD" id="cd22231">
    <property type="entry name" value="RHH_NikR_HicB-like"/>
    <property type="match status" value="1"/>
</dbReference>
<dbReference type="EMBL" id="QFBC01000001">
    <property type="protein sequence ID" value="PWE58113.1"/>
    <property type="molecule type" value="Genomic_DNA"/>
</dbReference>
<evidence type="ECO:0000313" key="2">
    <source>
        <dbReference type="Proteomes" id="UP000245252"/>
    </source>
</evidence>
<gene>
    <name evidence="1" type="ORF">DEM27_02700</name>
</gene>
<proteinExistence type="predicted"/>
<dbReference type="InterPro" id="IPR038296">
    <property type="entry name" value="ParD_sf"/>
</dbReference>
<dbReference type="Proteomes" id="UP000245252">
    <property type="component" value="Unassembled WGS sequence"/>
</dbReference>